<keyword evidence="5 10" id="KW-0418">Kinase</keyword>
<dbReference type="SUPFAM" id="SSF55785">
    <property type="entry name" value="PYP-like sensor domain (PAS domain)"/>
    <property type="match status" value="1"/>
</dbReference>
<dbReference type="Gene3D" id="3.30.450.20">
    <property type="entry name" value="PAS domain"/>
    <property type="match status" value="1"/>
</dbReference>
<dbReference type="SUPFAM" id="SSF55874">
    <property type="entry name" value="ATPase domain of HSP90 chaperone/DNA topoisomerase II/histidine kinase"/>
    <property type="match status" value="1"/>
</dbReference>
<dbReference type="InterPro" id="IPR036890">
    <property type="entry name" value="HATPase_C_sf"/>
</dbReference>
<evidence type="ECO:0000259" key="8">
    <source>
        <dbReference type="PROSITE" id="PS50109"/>
    </source>
</evidence>
<dbReference type="SMART" id="SM00388">
    <property type="entry name" value="HisKA"/>
    <property type="match status" value="1"/>
</dbReference>
<dbReference type="InterPro" id="IPR011006">
    <property type="entry name" value="CheY-like_superfamily"/>
</dbReference>
<dbReference type="GO" id="GO:0000155">
    <property type="term" value="F:phosphorelay sensor kinase activity"/>
    <property type="evidence" value="ECO:0007669"/>
    <property type="project" value="InterPro"/>
</dbReference>
<gene>
    <name evidence="10" type="ORF">G3A44_17090</name>
</gene>
<dbReference type="Gene3D" id="1.10.287.130">
    <property type="match status" value="1"/>
</dbReference>
<dbReference type="PANTHER" id="PTHR43047:SF72">
    <property type="entry name" value="OSMOSENSING HISTIDINE PROTEIN KINASE SLN1"/>
    <property type="match status" value="1"/>
</dbReference>
<protein>
    <recommendedName>
        <fullName evidence="2">histidine kinase</fullName>
        <ecNumber evidence="2">2.7.13.3</ecNumber>
    </recommendedName>
</protein>
<dbReference type="Gene3D" id="3.40.50.2300">
    <property type="match status" value="1"/>
</dbReference>
<dbReference type="Pfam" id="PF02518">
    <property type="entry name" value="HATPase_c"/>
    <property type="match status" value="1"/>
</dbReference>
<dbReference type="Proteomes" id="UP000484255">
    <property type="component" value="Unassembled WGS sequence"/>
</dbReference>
<sequence>MTAPTAAPLLPAELLALPGAVAAFDDGGRLHWGNPALWRLLDEPAPAGSGPLPRARLAELFTPAARLVYQTGVLPVLLATGRVDEAYLTLRGAPGAQVPVVANFCRWRPAGAADPGTLNLVVLVQLRDRKRLDAALLRARRTSEQVPGVLCQLLLPADGRPRVPWSNEALALLLDVSLEAMQQDARLLLHRVLAADRPALQASLRQSAADMAPWHHTFRVRVRGRVHWLQGRATPQALAEGGMVWHAYLEDVTEHRQLQQRLLDQEVAARAAQAKTLFLARVSHELRTPLNAVLGFTRLLEADPTLALSPIQRRHLNQIAHAGHALLALVNDLLDLHRLDSGGEVLAPQVCGLEALVADACQLVEPLLRGAHLTLHQSVPMGLQVWADPRRLSQCLLNLLSNAIKYNRAGGLVQVQALSQAGEVGLAVRDTGHGLSEAQREHLFEAFNRLGAEQQGQEGTGLGLVITRSLMQRMGGRIEVQSQLGLGSCVTLWLPAAPPPPPQGGAAPGSPVFEGPGQARVVGQAAGQDAPAAAPLPSLPLVLYVDDGPLNLVLIQAVAAQASAWRLACAADGAEALALAAQEPPHLLLLDLSLPDMDGATLLRQLRALPGLAQVPAVAVSAHDRTHAQALGLAQPFDHYWTKPLDLARVRQALDGWQAGAGLPDELGWSPPPRA</sequence>
<dbReference type="Pfam" id="PF00512">
    <property type="entry name" value="HisKA"/>
    <property type="match status" value="1"/>
</dbReference>
<dbReference type="SMART" id="SM00448">
    <property type="entry name" value="REC"/>
    <property type="match status" value="1"/>
</dbReference>
<evidence type="ECO:0000259" key="9">
    <source>
        <dbReference type="PROSITE" id="PS50110"/>
    </source>
</evidence>
<evidence type="ECO:0000313" key="11">
    <source>
        <dbReference type="Proteomes" id="UP000484255"/>
    </source>
</evidence>
<evidence type="ECO:0000256" key="1">
    <source>
        <dbReference type="ARBA" id="ARBA00000085"/>
    </source>
</evidence>
<dbReference type="PROSITE" id="PS50109">
    <property type="entry name" value="HIS_KIN"/>
    <property type="match status" value="1"/>
</dbReference>
<evidence type="ECO:0000256" key="6">
    <source>
        <dbReference type="PROSITE-ProRule" id="PRU00169"/>
    </source>
</evidence>
<dbReference type="PROSITE" id="PS50110">
    <property type="entry name" value="RESPONSE_REGULATORY"/>
    <property type="match status" value="1"/>
</dbReference>
<dbReference type="EMBL" id="JAAGOH010000024">
    <property type="protein sequence ID" value="NDY92911.1"/>
    <property type="molecule type" value="Genomic_DNA"/>
</dbReference>
<evidence type="ECO:0000256" key="2">
    <source>
        <dbReference type="ARBA" id="ARBA00012438"/>
    </source>
</evidence>
<feature type="region of interest" description="Disordered" evidence="7">
    <location>
        <begin position="497"/>
        <end position="517"/>
    </location>
</feature>
<dbReference type="InterPro" id="IPR035965">
    <property type="entry name" value="PAS-like_dom_sf"/>
</dbReference>
<dbReference type="InterPro" id="IPR036097">
    <property type="entry name" value="HisK_dim/P_sf"/>
</dbReference>
<dbReference type="Gene3D" id="3.30.565.10">
    <property type="entry name" value="Histidine kinase-like ATPase, C-terminal domain"/>
    <property type="match status" value="1"/>
</dbReference>
<dbReference type="InterPro" id="IPR001789">
    <property type="entry name" value="Sig_transdc_resp-reg_receiver"/>
</dbReference>
<dbReference type="EC" id="2.7.13.3" evidence="2"/>
<dbReference type="Pfam" id="PF00072">
    <property type="entry name" value="Response_reg"/>
    <property type="match status" value="1"/>
</dbReference>
<feature type="domain" description="Response regulatory" evidence="9">
    <location>
        <begin position="541"/>
        <end position="658"/>
    </location>
</feature>
<organism evidence="10 11">
    <name type="scientific">Ideonella livida</name>
    <dbReference type="NCBI Taxonomy" id="2707176"/>
    <lineage>
        <taxon>Bacteria</taxon>
        <taxon>Pseudomonadati</taxon>
        <taxon>Pseudomonadota</taxon>
        <taxon>Betaproteobacteria</taxon>
        <taxon>Burkholderiales</taxon>
        <taxon>Sphaerotilaceae</taxon>
        <taxon>Ideonella</taxon>
    </lineage>
</organism>
<feature type="domain" description="Histidine kinase" evidence="8">
    <location>
        <begin position="281"/>
        <end position="498"/>
    </location>
</feature>
<evidence type="ECO:0000256" key="5">
    <source>
        <dbReference type="ARBA" id="ARBA00022777"/>
    </source>
</evidence>
<evidence type="ECO:0000256" key="7">
    <source>
        <dbReference type="SAM" id="MobiDB-lite"/>
    </source>
</evidence>
<comment type="catalytic activity">
    <reaction evidence="1">
        <text>ATP + protein L-histidine = ADP + protein N-phospho-L-histidine.</text>
        <dbReference type="EC" id="2.7.13.3"/>
    </reaction>
</comment>
<dbReference type="CDD" id="cd00082">
    <property type="entry name" value="HisKA"/>
    <property type="match status" value="1"/>
</dbReference>
<dbReference type="PANTHER" id="PTHR43047">
    <property type="entry name" value="TWO-COMPONENT HISTIDINE PROTEIN KINASE"/>
    <property type="match status" value="1"/>
</dbReference>
<dbReference type="InterPro" id="IPR004358">
    <property type="entry name" value="Sig_transdc_His_kin-like_C"/>
</dbReference>
<dbReference type="InterPro" id="IPR005467">
    <property type="entry name" value="His_kinase_dom"/>
</dbReference>
<comment type="caution">
    <text evidence="10">The sequence shown here is derived from an EMBL/GenBank/DDBJ whole genome shotgun (WGS) entry which is preliminary data.</text>
</comment>
<dbReference type="PRINTS" id="PR00344">
    <property type="entry name" value="BCTRLSENSOR"/>
</dbReference>
<reference evidence="10 11" key="1">
    <citation type="submission" date="2020-02" db="EMBL/GenBank/DDBJ databases">
        <title>Ideonella bacterium strain TBM-1.</title>
        <authorList>
            <person name="Chen W.-M."/>
        </authorList>
    </citation>
    <scope>NUCLEOTIDE SEQUENCE [LARGE SCALE GENOMIC DNA]</scope>
    <source>
        <strain evidence="10 11">TBM-1</strain>
    </source>
</reference>
<dbReference type="GO" id="GO:0005886">
    <property type="term" value="C:plasma membrane"/>
    <property type="evidence" value="ECO:0007669"/>
    <property type="project" value="TreeGrafter"/>
</dbReference>
<dbReference type="GO" id="GO:0009927">
    <property type="term" value="F:histidine phosphotransfer kinase activity"/>
    <property type="evidence" value="ECO:0007669"/>
    <property type="project" value="TreeGrafter"/>
</dbReference>
<accession>A0A7C9PJN8</accession>
<dbReference type="SMART" id="SM00387">
    <property type="entry name" value="HATPase_c"/>
    <property type="match status" value="1"/>
</dbReference>
<evidence type="ECO:0000256" key="3">
    <source>
        <dbReference type="ARBA" id="ARBA00022553"/>
    </source>
</evidence>
<keyword evidence="4" id="KW-0808">Transferase</keyword>
<evidence type="ECO:0000313" key="10">
    <source>
        <dbReference type="EMBL" id="NDY92911.1"/>
    </source>
</evidence>
<name>A0A7C9PJN8_9BURK</name>
<dbReference type="InterPro" id="IPR003661">
    <property type="entry name" value="HisK_dim/P_dom"/>
</dbReference>
<dbReference type="AlphaFoldDB" id="A0A7C9PJN8"/>
<dbReference type="SUPFAM" id="SSF52172">
    <property type="entry name" value="CheY-like"/>
    <property type="match status" value="1"/>
</dbReference>
<dbReference type="InterPro" id="IPR003594">
    <property type="entry name" value="HATPase_dom"/>
</dbReference>
<feature type="modified residue" description="4-aspartylphosphate" evidence="6">
    <location>
        <position position="591"/>
    </location>
</feature>
<dbReference type="RefSeq" id="WP_163458963.1">
    <property type="nucleotide sequence ID" value="NZ_JAAGOH010000024.1"/>
</dbReference>
<keyword evidence="3 6" id="KW-0597">Phosphoprotein</keyword>
<proteinExistence type="predicted"/>
<evidence type="ECO:0000256" key="4">
    <source>
        <dbReference type="ARBA" id="ARBA00022679"/>
    </source>
</evidence>
<keyword evidence="11" id="KW-1185">Reference proteome</keyword>
<dbReference type="SUPFAM" id="SSF47384">
    <property type="entry name" value="Homodimeric domain of signal transducing histidine kinase"/>
    <property type="match status" value="1"/>
</dbReference>